<dbReference type="EMBL" id="NKXO01000008">
    <property type="protein sequence ID" value="PKQ70291.1"/>
    <property type="molecule type" value="Genomic_DNA"/>
</dbReference>
<dbReference type="NCBIfam" id="NF033711">
    <property type="entry name" value="T9SS_PorQ"/>
    <property type="match status" value="1"/>
</dbReference>
<organism evidence="1 2">
    <name type="scientific">Raineya orbicola</name>
    <dbReference type="NCBI Taxonomy" id="2016530"/>
    <lineage>
        <taxon>Bacteria</taxon>
        <taxon>Pseudomonadati</taxon>
        <taxon>Bacteroidota</taxon>
        <taxon>Cytophagia</taxon>
        <taxon>Cytophagales</taxon>
        <taxon>Raineyaceae</taxon>
        <taxon>Raineya</taxon>
    </lineage>
</organism>
<name>A0A2N3IJ42_9BACT</name>
<accession>A0A2N3IJ42</accession>
<dbReference type="Proteomes" id="UP000233387">
    <property type="component" value="Unassembled WGS sequence"/>
</dbReference>
<evidence type="ECO:0000313" key="2">
    <source>
        <dbReference type="Proteomes" id="UP000233387"/>
    </source>
</evidence>
<dbReference type="RefSeq" id="WP_101357933.1">
    <property type="nucleotide sequence ID" value="NZ_NKXO01000008.1"/>
</dbReference>
<dbReference type="AlphaFoldDB" id="A0A2N3IJ42"/>
<evidence type="ECO:0000313" key="1">
    <source>
        <dbReference type="EMBL" id="PKQ70291.1"/>
    </source>
</evidence>
<gene>
    <name evidence="1" type="ORF">Rain11_0670</name>
</gene>
<dbReference type="SUPFAM" id="SSF56935">
    <property type="entry name" value="Porins"/>
    <property type="match status" value="1"/>
</dbReference>
<sequence>MKVRLVILLVVLGIHSLSAQIGGRTSFEFLDISANPRIMGLGGANVSLAQADVNMFLSNPAVLDSSMAGVASLNYSPFFGRMPHFLLAYAHDFGGKVGVVGAGLQYIRYGKIQETDEAGNVIGEFLAADYALTLGKSFQADNFQFGVNFKLVGSQIASYNAFGIATDLGVSFKHPEKDFRAGLVIANLGGVFKKYLPNYTLRMPFDVRLGLSFKPYKMPFRFSVTAYHLYRWDISYNDPAFAITTDPLTGQTQTRKISFANNLFRHFVFGTEIILHKNFHLRLGYNHLRNQELKFKEITALAGFSGGLAFRVKGYEIAFTRAGFARRGLTCISLSKNLNDF</sequence>
<evidence type="ECO:0008006" key="3">
    <source>
        <dbReference type="Google" id="ProtNLM"/>
    </source>
</evidence>
<reference evidence="1 2" key="1">
    <citation type="submission" date="2017-06" db="EMBL/GenBank/DDBJ databases">
        <title>Raineya orbicola gen. nov., sp. nov. a slightly thermophilic bacterium of the phylum Bacteroidetes and the description of Raineyaceae fam. nov.</title>
        <authorList>
            <person name="Albuquerque L."/>
            <person name="Polonia A.R.M."/>
            <person name="Barroso C."/>
            <person name="Froufe H.J.C."/>
            <person name="Lage O."/>
            <person name="Lobo-Da-Cunha A."/>
            <person name="Egas C."/>
            <person name="Da Costa M.S."/>
        </authorList>
    </citation>
    <scope>NUCLEOTIDE SEQUENCE [LARGE SCALE GENOMIC DNA]</scope>
    <source>
        <strain evidence="1 2">SPSPC-11</strain>
    </source>
</reference>
<protein>
    <recommendedName>
        <fullName evidence="3">Type IX secretion system protein PorQ</fullName>
    </recommendedName>
</protein>
<comment type="caution">
    <text evidence="1">The sequence shown here is derived from an EMBL/GenBank/DDBJ whole genome shotgun (WGS) entry which is preliminary data.</text>
</comment>
<dbReference type="NCBIfam" id="NF033709">
    <property type="entry name" value="PorV_fam"/>
    <property type="match status" value="1"/>
</dbReference>
<keyword evidence="2" id="KW-1185">Reference proteome</keyword>
<proteinExistence type="predicted"/>